<gene>
    <name evidence="2" type="ORF">VSS37_13595</name>
</gene>
<organism evidence="2 3">
    <name type="scientific">Candidatus Thiothrix phosphatis</name>
    <dbReference type="NCBI Taxonomy" id="3112415"/>
    <lineage>
        <taxon>Bacteria</taxon>
        <taxon>Pseudomonadati</taxon>
        <taxon>Pseudomonadota</taxon>
        <taxon>Gammaproteobacteria</taxon>
        <taxon>Thiotrichales</taxon>
        <taxon>Thiotrichaceae</taxon>
        <taxon>Thiothrix</taxon>
    </lineage>
</organism>
<evidence type="ECO:0000256" key="1">
    <source>
        <dbReference type="SAM" id="MobiDB-lite"/>
    </source>
</evidence>
<comment type="caution">
    <text evidence="2">The sequence shown here is derived from an EMBL/GenBank/DDBJ whole genome shotgun (WGS) entry which is preliminary data.</text>
</comment>
<accession>A0ABU6CZN8</accession>
<evidence type="ECO:0000313" key="2">
    <source>
        <dbReference type="EMBL" id="MEB4592022.1"/>
    </source>
</evidence>
<keyword evidence="3" id="KW-1185">Reference proteome</keyword>
<sequence length="196" mass="20885">MNINPLNNPVQSSWTNGNPSYPVNADSYPNNSYSGTTWDEELDNLTNAINQLLKQIEESNNVSNTNTPSGDSASPSNSASTSGSTFPGDFTSPGDANFPHNSTAGRPDPYNPAPPIPGWVGGWSPKPLTDPNVQSTATFAAQQLGGELQSVNSAEAQVVSGVKYHMQISLTDGSEYDVRVYRNVQGEMQFVGSTKL</sequence>
<dbReference type="SUPFAM" id="SSF54403">
    <property type="entry name" value="Cystatin/monellin"/>
    <property type="match status" value="1"/>
</dbReference>
<feature type="region of interest" description="Disordered" evidence="1">
    <location>
        <begin position="1"/>
        <end position="36"/>
    </location>
</feature>
<dbReference type="Proteomes" id="UP001308005">
    <property type="component" value="Unassembled WGS sequence"/>
</dbReference>
<feature type="region of interest" description="Disordered" evidence="1">
    <location>
        <begin position="61"/>
        <end position="133"/>
    </location>
</feature>
<dbReference type="RefSeq" id="WP_324696069.1">
    <property type="nucleotide sequence ID" value="NZ_JAYMYJ010000120.1"/>
</dbReference>
<evidence type="ECO:0008006" key="4">
    <source>
        <dbReference type="Google" id="ProtNLM"/>
    </source>
</evidence>
<reference evidence="3" key="1">
    <citation type="submission" date="2023-07" db="EMBL/GenBank/DDBJ databases">
        <title>The carbon used by Thiothrix.</title>
        <authorList>
            <person name="Chen L."/>
        </authorList>
    </citation>
    <scope>NUCLEOTIDE SEQUENCE [LARGE SCALE GENOMIC DNA]</scope>
</reference>
<evidence type="ECO:0000313" key="3">
    <source>
        <dbReference type="Proteomes" id="UP001308005"/>
    </source>
</evidence>
<dbReference type="CDD" id="cd00042">
    <property type="entry name" value="CY"/>
    <property type="match status" value="1"/>
</dbReference>
<dbReference type="InterPro" id="IPR046350">
    <property type="entry name" value="Cystatin_sf"/>
</dbReference>
<dbReference type="EMBL" id="JAYMYJ010000120">
    <property type="protein sequence ID" value="MEB4592022.1"/>
    <property type="molecule type" value="Genomic_DNA"/>
</dbReference>
<protein>
    <recommendedName>
        <fullName evidence="4">Cystatin domain-containing protein</fullName>
    </recommendedName>
</protein>
<dbReference type="Gene3D" id="3.10.450.10">
    <property type="match status" value="1"/>
</dbReference>
<proteinExistence type="predicted"/>
<name>A0ABU6CZN8_9GAMM</name>
<feature type="compositionally biased region" description="Low complexity" evidence="1">
    <location>
        <begin position="67"/>
        <end position="84"/>
    </location>
</feature>
<dbReference type="InterPro" id="IPR000010">
    <property type="entry name" value="Cystatin_dom"/>
</dbReference>